<feature type="binding site" evidence="5">
    <location>
        <position position="348"/>
    </location>
    <ligand>
        <name>Mn(2+)</name>
        <dbReference type="ChEBI" id="CHEBI:29035"/>
        <label>2</label>
    </ligand>
</feature>
<gene>
    <name evidence="5" type="primary">deoB</name>
    <name evidence="8" type="ORF">IAC59_08695</name>
</gene>
<reference evidence="8" key="1">
    <citation type="submission" date="2020-10" db="EMBL/GenBank/DDBJ databases">
        <authorList>
            <person name="Gilroy R."/>
        </authorList>
    </citation>
    <scope>NUCLEOTIDE SEQUENCE</scope>
    <source>
        <strain evidence="8">ChiSxjej2B14-8506</strain>
    </source>
</reference>
<dbReference type="PANTHER" id="PTHR21110">
    <property type="entry name" value="PHOSPHOPENTOMUTASE"/>
    <property type="match status" value="1"/>
</dbReference>
<keyword evidence="2 5" id="KW-0479">Metal-binding</keyword>
<feature type="binding site" evidence="5">
    <location>
        <position position="24"/>
    </location>
    <ligand>
        <name>Mn(2+)</name>
        <dbReference type="ChEBI" id="CHEBI:29035"/>
        <label>1</label>
    </ligand>
</feature>
<sequence length="398" mass="42620">MAASTYQEVISIARYSRVLLIVMDSVGIGAQPDSPAYGDAGAHTLKHALEGSDVELNTLRALGLYNIPGAQLGPGAAHPRARYGRMTEISPGKDTTTGHWELAGLPLKKPFPVFPNGFPANVIDEFSRRTGRGVLGNEPASGTEIIQRLGPEHLRTGKLIVYTSADSVFQVAAHESIVPPAQLWEYCRIARGLLTGDLCVGRVIARPFVGEPGAFTRTGNRRDFSAEMPGDTMLDLIVRAGQDVVAIGKIEDIFAHRGITRSDHASGNPACMASALAAFRQGYRGLEFVNLVDFDAMYGHRRDPAGYARALGEFDRWLGALLDELTDDDLLIITADHGCDPRHHGTDHTREHVPLVIYSPGLEPGPLGTRTSFCDVAATVLDALGVPAAGLPGVSCIN</sequence>
<dbReference type="HAMAP" id="MF_00740">
    <property type="entry name" value="Phosphopentomut"/>
    <property type="match status" value="1"/>
</dbReference>
<dbReference type="EMBL" id="DVNK01000052">
    <property type="protein sequence ID" value="HIU47315.1"/>
    <property type="molecule type" value="Genomic_DNA"/>
</dbReference>
<dbReference type="GO" id="GO:0005829">
    <property type="term" value="C:cytosol"/>
    <property type="evidence" value="ECO:0007669"/>
    <property type="project" value="TreeGrafter"/>
</dbReference>
<feature type="binding site" evidence="5">
    <location>
        <position position="336"/>
    </location>
    <ligand>
        <name>Mn(2+)</name>
        <dbReference type="ChEBI" id="CHEBI:29035"/>
        <label>1</label>
    </ligand>
</feature>
<dbReference type="InterPro" id="IPR024052">
    <property type="entry name" value="Phosphopentomutase_DeoB_cap_sf"/>
</dbReference>
<organism evidence="8 9">
    <name type="scientific">Candidatus Fimadaptatus faecigallinarum</name>
    <dbReference type="NCBI Taxonomy" id="2840814"/>
    <lineage>
        <taxon>Bacteria</taxon>
        <taxon>Bacillati</taxon>
        <taxon>Bacillota</taxon>
        <taxon>Clostridia</taxon>
        <taxon>Eubacteriales</taxon>
        <taxon>Candidatus Fimadaptatus</taxon>
    </lineage>
</organism>
<evidence type="ECO:0000256" key="6">
    <source>
        <dbReference type="NCBIfam" id="TIGR01696"/>
    </source>
</evidence>
<dbReference type="Pfam" id="PF01676">
    <property type="entry name" value="Metalloenzyme"/>
    <property type="match status" value="1"/>
</dbReference>
<evidence type="ECO:0000313" key="8">
    <source>
        <dbReference type="EMBL" id="HIU47315.1"/>
    </source>
</evidence>
<comment type="pathway">
    <text evidence="5">Carbohydrate degradation; 2-deoxy-D-ribose 1-phosphate degradation; D-glyceraldehyde 3-phosphate and acetaldehyde from 2-deoxy-alpha-D-ribose 1-phosphate: step 1/2.</text>
</comment>
<keyword evidence="3 5" id="KW-0464">Manganese</keyword>
<dbReference type="InterPro" id="IPR006124">
    <property type="entry name" value="Metalloenzyme"/>
</dbReference>
<dbReference type="PIRSF" id="PIRSF001491">
    <property type="entry name" value="Ppentomutase"/>
    <property type="match status" value="1"/>
</dbReference>
<dbReference type="NCBIfam" id="NF003766">
    <property type="entry name" value="PRK05362.1"/>
    <property type="match status" value="1"/>
</dbReference>
<feature type="domain" description="Metalloenzyme" evidence="7">
    <location>
        <begin position="17"/>
        <end position="387"/>
    </location>
</feature>
<dbReference type="Gene3D" id="3.40.720.10">
    <property type="entry name" value="Alkaline Phosphatase, subunit A"/>
    <property type="match status" value="1"/>
</dbReference>
<dbReference type="GO" id="GO:0000287">
    <property type="term" value="F:magnesium ion binding"/>
    <property type="evidence" value="ECO:0007669"/>
    <property type="project" value="UniProtKB-UniRule"/>
</dbReference>
<comment type="cofactor">
    <cofactor evidence="5">
        <name>Mn(2+)</name>
        <dbReference type="ChEBI" id="CHEBI:29035"/>
    </cofactor>
    <text evidence="5">Binds 2 manganese ions.</text>
</comment>
<dbReference type="AlphaFoldDB" id="A0A9D1S549"/>
<keyword evidence="4 5" id="KW-0413">Isomerase</keyword>
<dbReference type="EC" id="5.4.2.7" evidence="5 6"/>
<evidence type="ECO:0000256" key="2">
    <source>
        <dbReference type="ARBA" id="ARBA00022723"/>
    </source>
</evidence>
<comment type="function">
    <text evidence="5">Isomerase that catalyzes the conversion of deoxy-ribose 1-phosphate (dRib-1-P) and ribose 1-phosphate (Rib-1-P) to deoxy-ribose 5-phosphate (dRib-5-P) and ribose 5-phosphate (Rib-5-P), respectively.</text>
</comment>
<name>A0A9D1S549_9FIRM</name>
<evidence type="ECO:0000256" key="4">
    <source>
        <dbReference type="ARBA" id="ARBA00023235"/>
    </source>
</evidence>
<feature type="binding site" evidence="5">
    <location>
        <position position="295"/>
    </location>
    <ligand>
        <name>Mn(2+)</name>
        <dbReference type="ChEBI" id="CHEBI:29035"/>
        <label>2</label>
    </ligand>
</feature>
<comment type="catalytic activity">
    <reaction evidence="5">
        <text>alpha-D-ribose 1-phosphate = D-ribose 5-phosphate</text>
        <dbReference type="Rhea" id="RHEA:18793"/>
        <dbReference type="ChEBI" id="CHEBI:57720"/>
        <dbReference type="ChEBI" id="CHEBI:78346"/>
        <dbReference type="EC" id="5.4.2.7"/>
    </reaction>
</comment>
<comment type="catalytic activity">
    <reaction evidence="5">
        <text>2-deoxy-alpha-D-ribose 1-phosphate = 2-deoxy-D-ribose 5-phosphate</text>
        <dbReference type="Rhea" id="RHEA:27658"/>
        <dbReference type="ChEBI" id="CHEBI:57259"/>
        <dbReference type="ChEBI" id="CHEBI:62877"/>
        <dbReference type="EC" id="5.4.2.7"/>
    </reaction>
</comment>
<proteinExistence type="inferred from homology"/>
<dbReference type="GO" id="GO:0008973">
    <property type="term" value="F:phosphopentomutase activity"/>
    <property type="evidence" value="ECO:0007669"/>
    <property type="project" value="UniProtKB-UniRule"/>
</dbReference>
<dbReference type="Proteomes" id="UP000824123">
    <property type="component" value="Unassembled WGS sequence"/>
</dbReference>
<comment type="subcellular location">
    <subcellularLocation>
        <location evidence="5">Cytoplasm</location>
    </subcellularLocation>
</comment>
<dbReference type="NCBIfam" id="TIGR01696">
    <property type="entry name" value="deoB"/>
    <property type="match status" value="1"/>
</dbReference>
<evidence type="ECO:0000259" key="7">
    <source>
        <dbReference type="Pfam" id="PF01676"/>
    </source>
</evidence>
<evidence type="ECO:0000256" key="1">
    <source>
        <dbReference type="ARBA" id="ARBA00010373"/>
    </source>
</evidence>
<dbReference type="GO" id="GO:0030145">
    <property type="term" value="F:manganese ion binding"/>
    <property type="evidence" value="ECO:0007669"/>
    <property type="project" value="UniProtKB-UniRule"/>
</dbReference>
<dbReference type="CDD" id="cd16009">
    <property type="entry name" value="PPM"/>
    <property type="match status" value="1"/>
</dbReference>
<evidence type="ECO:0000256" key="3">
    <source>
        <dbReference type="ARBA" id="ARBA00023211"/>
    </source>
</evidence>
<dbReference type="PANTHER" id="PTHR21110:SF0">
    <property type="entry name" value="PHOSPHOPENTOMUTASE"/>
    <property type="match status" value="1"/>
</dbReference>
<comment type="similarity">
    <text evidence="1 5">Belongs to the phosphopentomutase family.</text>
</comment>
<accession>A0A9D1S549</accession>
<dbReference type="InterPro" id="IPR010045">
    <property type="entry name" value="DeoB"/>
</dbReference>
<keyword evidence="5" id="KW-0963">Cytoplasm</keyword>
<feature type="binding site" evidence="5">
    <location>
        <position position="337"/>
    </location>
    <ligand>
        <name>Mn(2+)</name>
        <dbReference type="ChEBI" id="CHEBI:29035"/>
        <label>1</label>
    </ligand>
</feature>
<evidence type="ECO:0000313" key="9">
    <source>
        <dbReference type="Proteomes" id="UP000824123"/>
    </source>
</evidence>
<reference evidence="8" key="2">
    <citation type="journal article" date="2021" name="PeerJ">
        <title>Extensive microbial diversity within the chicken gut microbiome revealed by metagenomics and culture.</title>
        <authorList>
            <person name="Gilroy R."/>
            <person name="Ravi A."/>
            <person name="Getino M."/>
            <person name="Pursley I."/>
            <person name="Horton D.L."/>
            <person name="Alikhan N.F."/>
            <person name="Baker D."/>
            <person name="Gharbi K."/>
            <person name="Hall N."/>
            <person name="Watson M."/>
            <person name="Adriaenssens E.M."/>
            <person name="Foster-Nyarko E."/>
            <person name="Jarju S."/>
            <person name="Secka A."/>
            <person name="Antonio M."/>
            <person name="Oren A."/>
            <person name="Chaudhuri R.R."/>
            <person name="La Ragione R."/>
            <person name="Hildebrand F."/>
            <person name="Pallen M.J."/>
        </authorList>
    </citation>
    <scope>NUCLEOTIDE SEQUENCE</scope>
    <source>
        <strain evidence="8">ChiSxjej2B14-8506</strain>
    </source>
</reference>
<dbReference type="Gene3D" id="3.30.70.1250">
    <property type="entry name" value="Phosphopentomutase"/>
    <property type="match status" value="1"/>
</dbReference>
<dbReference type="SUPFAM" id="SSF143856">
    <property type="entry name" value="DeoB insert domain-like"/>
    <property type="match status" value="1"/>
</dbReference>
<protein>
    <recommendedName>
        <fullName evidence="5 6">Phosphopentomutase</fullName>
        <ecNumber evidence="5 6">5.4.2.7</ecNumber>
    </recommendedName>
    <alternativeName>
        <fullName evidence="5">Phosphodeoxyribomutase</fullName>
    </alternativeName>
</protein>
<dbReference type="GO" id="GO:0006018">
    <property type="term" value="P:2-deoxyribose 1-phosphate catabolic process"/>
    <property type="evidence" value="ECO:0007669"/>
    <property type="project" value="UniProtKB-UniRule"/>
</dbReference>
<evidence type="ECO:0000256" key="5">
    <source>
        <dbReference type="HAMAP-Rule" id="MF_00740"/>
    </source>
</evidence>
<dbReference type="GO" id="GO:0009117">
    <property type="term" value="P:nucleotide metabolic process"/>
    <property type="evidence" value="ECO:0007669"/>
    <property type="project" value="UniProtKB-UniRule"/>
</dbReference>
<comment type="caution">
    <text evidence="8">The sequence shown here is derived from an EMBL/GenBank/DDBJ whole genome shotgun (WGS) entry which is preliminary data.</text>
</comment>
<dbReference type="GO" id="GO:0043094">
    <property type="term" value="P:metabolic compound salvage"/>
    <property type="evidence" value="ECO:0007669"/>
    <property type="project" value="UniProtKB-UniRule"/>
</dbReference>
<dbReference type="InterPro" id="IPR017850">
    <property type="entry name" value="Alkaline_phosphatase_core_sf"/>
</dbReference>
<feature type="binding site" evidence="5">
    <location>
        <position position="300"/>
    </location>
    <ligand>
        <name>Mn(2+)</name>
        <dbReference type="ChEBI" id="CHEBI:29035"/>
        <label>2</label>
    </ligand>
</feature>
<dbReference type="SUPFAM" id="SSF53649">
    <property type="entry name" value="Alkaline phosphatase-like"/>
    <property type="match status" value="1"/>
</dbReference>